<comment type="similarity">
    <text evidence="3 11">Belongs to the NadD family.</text>
</comment>
<gene>
    <name evidence="11" type="primary">nadD</name>
    <name evidence="13" type="ORF">ARC78_00550</name>
</gene>
<dbReference type="SUPFAM" id="SSF52374">
    <property type="entry name" value="Nucleotidylyl transferase"/>
    <property type="match status" value="1"/>
</dbReference>
<dbReference type="EC" id="2.7.7.18" evidence="11"/>
<comment type="caution">
    <text evidence="13">The sequence shown here is derived from an EMBL/GenBank/DDBJ whole genome shotgun (WGS) entry which is preliminary data.</text>
</comment>
<keyword evidence="5 11" id="KW-0808">Transferase</keyword>
<evidence type="ECO:0000256" key="6">
    <source>
        <dbReference type="ARBA" id="ARBA00022695"/>
    </source>
</evidence>
<dbReference type="InterPro" id="IPR005248">
    <property type="entry name" value="NadD/NMNAT"/>
</dbReference>
<comment type="function">
    <text evidence="1 11">Catalyzes the reversible adenylation of nicotinate mononucleotide (NaMN) to nicotinic acid adenine dinucleotide (NaAD).</text>
</comment>
<name>A0A0R0AJW2_9GAMM</name>
<feature type="domain" description="Cytidyltransferase-like" evidence="12">
    <location>
        <begin position="9"/>
        <end position="152"/>
    </location>
</feature>
<dbReference type="PANTHER" id="PTHR21342:SF0">
    <property type="entry name" value="BIFUNCTIONAL NMN ADENYLYLTRANSFERASE_NUDIX HYDROLASE"/>
    <property type="match status" value="1"/>
</dbReference>
<protein>
    <recommendedName>
        <fullName evidence="11">Probable nicotinate-nucleotide adenylyltransferase</fullName>
        <ecNumber evidence="11">2.7.7.18</ecNumber>
    </recommendedName>
    <alternativeName>
        <fullName evidence="11">Deamido-NAD(+) diphosphorylase</fullName>
    </alternativeName>
    <alternativeName>
        <fullName evidence="11">Deamido-NAD(+) pyrophosphorylase</fullName>
    </alternativeName>
    <alternativeName>
        <fullName evidence="11">Nicotinate mononucleotide adenylyltransferase</fullName>
        <shortName evidence="11">NaMN adenylyltransferase</shortName>
    </alternativeName>
</protein>
<dbReference type="Pfam" id="PF01467">
    <property type="entry name" value="CTP_transf_like"/>
    <property type="match status" value="1"/>
</dbReference>
<dbReference type="UniPathway" id="UPA00253">
    <property type="reaction ID" value="UER00332"/>
</dbReference>
<dbReference type="RefSeq" id="WP_057505502.1">
    <property type="nucleotide sequence ID" value="NZ_LLXS01000001.1"/>
</dbReference>
<dbReference type="CDD" id="cd02165">
    <property type="entry name" value="NMNAT"/>
    <property type="match status" value="1"/>
</dbReference>
<evidence type="ECO:0000256" key="4">
    <source>
        <dbReference type="ARBA" id="ARBA00022642"/>
    </source>
</evidence>
<dbReference type="GO" id="GO:0004515">
    <property type="term" value="F:nicotinate-nucleotide adenylyltransferase activity"/>
    <property type="evidence" value="ECO:0007669"/>
    <property type="project" value="UniProtKB-UniRule"/>
</dbReference>
<comment type="pathway">
    <text evidence="2 11">Cofactor biosynthesis; NAD(+) biosynthesis; deamido-NAD(+) from nicotinate D-ribonucleotide: step 1/1.</text>
</comment>
<dbReference type="Proteomes" id="UP000050836">
    <property type="component" value="Unassembled WGS sequence"/>
</dbReference>
<evidence type="ECO:0000259" key="12">
    <source>
        <dbReference type="Pfam" id="PF01467"/>
    </source>
</evidence>
<dbReference type="NCBIfam" id="TIGR00125">
    <property type="entry name" value="cyt_tran_rel"/>
    <property type="match status" value="1"/>
</dbReference>
<evidence type="ECO:0000256" key="2">
    <source>
        <dbReference type="ARBA" id="ARBA00005019"/>
    </source>
</evidence>
<dbReference type="Gene3D" id="3.40.50.620">
    <property type="entry name" value="HUPs"/>
    <property type="match status" value="1"/>
</dbReference>
<organism evidence="13 14">
    <name type="scientific">Stenotrophomonas pictorum JCM 9942</name>
    <dbReference type="NCBI Taxonomy" id="1236960"/>
    <lineage>
        <taxon>Bacteria</taxon>
        <taxon>Pseudomonadati</taxon>
        <taxon>Pseudomonadota</taxon>
        <taxon>Gammaproteobacteria</taxon>
        <taxon>Lysobacterales</taxon>
        <taxon>Lysobacteraceae</taxon>
        <taxon>Stenotrophomonas</taxon>
    </lineage>
</organism>
<dbReference type="HAMAP" id="MF_00244">
    <property type="entry name" value="NaMN_adenylyltr"/>
    <property type="match status" value="1"/>
</dbReference>
<accession>A0A0R0AJW2</accession>
<dbReference type="GO" id="GO:0009435">
    <property type="term" value="P:NAD+ biosynthetic process"/>
    <property type="evidence" value="ECO:0007669"/>
    <property type="project" value="UniProtKB-UniRule"/>
</dbReference>
<dbReference type="EMBL" id="LLXS01000001">
    <property type="protein sequence ID" value="KRG45494.1"/>
    <property type="molecule type" value="Genomic_DNA"/>
</dbReference>
<keyword evidence="14" id="KW-1185">Reference proteome</keyword>
<dbReference type="NCBIfam" id="NF000839">
    <property type="entry name" value="PRK00071.1-1"/>
    <property type="match status" value="1"/>
</dbReference>
<keyword evidence="9 11" id="KW-0520">NAD</keyword>
<evidence type="ECO:0000256" key="11">
    <source>
        <dbReference type="HAMAP-Rule" id="MF_00244"/>
    </source>
</evidence>
<evidence type="ECO:0000256" key="1">
    <source>
        <dbReference type="ARBA" id="ARBA00002324"/>
    </source>
</evidence>
<proteinExistence type="inferred from homology"/>
<keyword evidence="8 11" id="KW-0067">ATP-binding</keyword>
<evidence type="ECO:0000256" key="9">
    <source>
        <dbReference type="ARBA" id="ARBA00023027"/>
    </source>
</evidence>
<keyword evidence="7 11" id="KW-0547">Nucleotide-binding</keyword>
<dbReference type="InterPro" id="IPR004821">
    <property type="entry name" value="Cyt_trans-like"/>
</dbReference>
<reference evidence="13 14" key="1">
    <citation type="submission" date="2015-10" db="EMBL/GenBank/DDBJ databases">
        <title>Genome sequencing and analysis of members of genus Stenotrophomonas.</title>
        <authorList>
            <person name="Patil P.P."/>
            <person name="Midha S."/>
            <person name="Patil P.B."/>
        </authorList>
    </citation>
    <scope>NUCLEOTIDE SEQUENCE [LARGE SCALE GENOMIC DNA]</scope>
    <source>
        <strain evidence="13 14">JCM 9942</strain>
    </source>
</reference>
<dbReference type="GO" id="GO:0005524">
    <property type="term" value="F:ATP binding"/>
    <property type="evidence" value="ECO:0007669"/>
    <property type="project" value="UniProtKB-KW"/>
</dbReference>
<evidence type="ECO:0000256" key="8">
    <source>
        <dbReference type="ARBA" id="ARBA00022840"/>
    </source>
</evidence>
<dbReference type="PANTHER" id="PTHR21342">
    <property type="entry name" value="PHOSPHOPANTETHEINE ADENYLYLTRANSFERASE"/>
    <property type="match status" value="1"/>
</dbReference>
<evidence type="ECO:0000256" key="10">
    <source>
        <dbReference type="ARBA" id="ARBA00048721"/>
    </source>
</evidence>
<evidence type="ECO:0000313" key="14">
    <source>
        <dbReference type="Proteomes" id="UP000050836"/>
    </source>
</evidence>
<dbReference type="NCBIfam" id="TIGR00482">
    <property type="entry name" value="nicotinate (nicotinamide) nucleotide adenylyltransferase"/>
    <property type="match status" value="1"/>
</dbReference>
<sequence>MAPSRLWLLYGGTFDPVHNGHLAIARCARDELASPVRLMPAADPPHRAPPGADAAQRAAMLELAIAGEPGLSVDLRELVRAKEHPGVPSWTVDTLRQLRAQIGASQPVALLIGADSLLGLPEWHEWERLLELAHLVVADRPGSPLEGGLPAVLADRLQEAWADSAAQLRAAAGGRVLRLRQPLQSESATVVRGLIADGGAWRELVPARVADFIVENRLYGCQSDS</sequence>
<comment type="catalytic activity">
    <reaction evidence="10 11">
        <text>nicotinate beta-D-ribonucleotide + ATP + H(+) = deamido-NAD(+) + diphosphate</text>
        <dbReference type="Rhea" id="RHEA:22860"/>
        <dbReference type="ChEBI" id="CHEBI:15378"/>
        <dbReference type="ChEBI" id="CHEBI:30616"/>
        <dbReference type="ChEBI" id="CHEBI:33019"/>
        <dbReference type="ChEBI" id="CHEBI:57502"/>
        <dbReference type="ChEBI" id="CHEBI:58437"/>
        <dbReference type="EC" id="2.7.7.18"/>
    </reaction>
</comment>
<keyword evidence="6 11" id="KW-0548">Nucleotidyltransferase</keyword>
<evidence type="ECO:0000256" key="5">
    <source>
        <dbReference type="ARBA" id="ARBA00022679"/>
    </source>
</evidence>
<keyword evidence="4 11" id="KW-0662">Pyridine nucleotide biosynthesis</keyword>
<dbReference type="AlphaFoldDB" id="A0A0R0AJW2"/>
<dbReference type="InterPro" id="IPR014729">
    <property type="entry name" value="Rossmann-like_a/b/a_fold"/>
</dbReference>
<evidence type="ECO:0000256" key="7">
    <source>
        <dbReference type="ARBA" id="ARBA00022741"/>
    </source>
</evidence>
<evidence type="ECO:0000256" key="3">
    <source>
        <dbReference type="ARBA" id="ARBA00009014"/>
    </source>
</evidence>
<evidence type="ECO:0000313" key="13">
    <source>
        <dbReference type="EMBL" id="KRG45494.1"/>
    </source>
</evidence>